<dbReference type="AlphaFoldDB" id="A0A840UKJ2"/>
<dbReference type="Pfam" id="PF13487">
    <property type="entry name" value="HD_5"/>
    <property type="match status" value="1"/>
</dbReference>
<evidence type="ECO:0000259" key="1">
    <source>
        <dbReference type="PROSITE" id="PS50887"/>
    </source>
</evidence>
<dbReference type="InterPro" id="IPR035965">
    <property type="entry name" value="PAS-like_dom_sf"/>
</dbReference>
<dbReference type="EMBL" id="JACHFH010000056">
    <property type="protein sequence ID" value="MBB5337529.1"/>
    <property type="molecule type" value="Genomic_DNA"/>
</dbReference>
<dbReference type="GO" id="GO:0052621">
    <property type="term" value="F:diguanylate cyclase activity"/>
    <property type="evidence" value="ECO:0007669"/>
    <property type="project" value="TreeGrafter"/>
</dbReference>
<proteinExistence type="predicted"/>
<dbReference type="InterPro" id="IPR050469">
    <property type="entry name" value="Diguanylate_Cyclase"/>
</dbReference>
<protein>
    <submittedName>
        <fullName evidence="3">Diguanylate cyclase (GGDEF)-like protein</fullName>
    </submittedName>
</protein>
<evidence type="ECO:0000313" key="3">
    <source>
        <dbReference type="EMBL" id="MBB5337529.1"/>
    </source>
</evidence>
<dbReference type="NCBIfam" id="TIGR00254">
    <property type="entry name" value="GGDEF"/>
    <property type="match status" value="1"/>
</dbReference>
<dbReference type="SUPFAM" id="SSF55073">
    <property type="entry name" value="Nucleotide cyclase"/>
    <property type="match status" value="1"/>
</dbReference>
<dbReference type="Pfam" id="PF00990">
    <property type="entry name" value="GGDEF"/>
    <property type="match status" value="1"/>
</dbReference>
<dbReference type="PROSITE" id="PS50887">
    <property type="entry name" value="GGDEF"/>
    <property type="match status" value="1"/>
</dbReference>
<reference evidence="3 4" key="1">
    <citation type="submission" date="2020-08" db="EMBL/GenBank/DDBJ databases">
        <title>Genomic Encyclopedia of Type Strains, Phase IV (KMG-IV): sequencing the most valuable type-strain genomes for metagenomic binning, comparative biology and taxonomic classification.</title>
        <authorList>
            <person name="Goeker M."/>
        </authorList>
    </citation>
    <scope>NUCLEOTIDE SEQUENCE [LARGE SCALE GENOMIC DNA]</scope>
    <source>
        <strain evidence="3 4">DSM 24661</strain>
    </source>
</reference>
<dbReference type="PANTHER" id="PTHR45138">
    <property type="entry name" value="REGULATORY COMPONENTS OF SENSORY TRANSDUCTION SYSTEM"/>
    <property type="match status" value="1"/>
</dbReference>
<dbReference type="InterPro" id="IPR003607">
    <property type="entry name" value="HD/PDEase_dom"/>
</dbReference>
<sequence length="475" mass="54581">MENNLILDTASEKINNLAIWRIIPDLLLHMDKNGVFLGYNRPKNMELYLPPQEFLGKNIQDIFPKKIAAEAMQKIAETINTGEITTYNYNIEIGGVYGYFEARFVRYTVNEVLLIVRDMTAVTKLKQQIDIINKMDSLTGAFNRNFFDETIERLKDGKIGKPLGFMICDIDSLKIINDSMGHIAGDNIIKKTAGLLQKCLVKDDMLFRIGGDEFVIITGQDMKDLYKTVKDRIAKYNNGSKILYLSISLGWQVFSDGSKIKKVFDMADNNMYKEKLHNASTVREVIINNMLHILKRRNYIQNNMELFDYLAKKYCDRLALNEIIREKLKNIFMVCDIGTIRLTSNVTANTELINNEMMQLYRHCEIGFRILNLSSKYSAIADCVLKHHENWDGSGYPLGIKGEQIPLECRVFCLINNFCDMLLEKVKINSLSYTDIAEKIKDDIGKIYDPELAKVFIDIISHHEEKIIAIARDDA</sequence>
<dbReference type="Gene3D" id="3.30.70.270">
    <property type="match status" value="1"/>
</dbReference>
<dbReference type="CDD" id="cd00077">
    <property type="entry name" value="HDc"/>
    <property type="match status" value="1"/>
</dbReference>
<accession>A0A840UKJ2</accession>
<dbReference type="Proteomes" id="UP000559117">
    <property type="component" value="Unassembled WGS sequence"/>
</dbReference>
<dbReference type="SMART" id="SM00267">
    <property type="entry name" value="GGDEF"/>
    <property type="match status" value="1"/>
</dbReference>
<organism evidence="3 4">
    <name type="scientific">Pectinatus brassicae</name>
    <dbReference type="NCBI Taxonomy" id="862415"/>
    <lineage>
        <taxon>Bacteria</taxon>
        <taxon>Bacillati</taxon>
        <taxon>Bacillota</taxon>
        <taxon>Negativicutes</taxon>
        <taxon>Selenomonadales</taxon>
        <taxon>Selenomonadaceae</taxon>
        <taxon>Pectinatus</taxon>
    </lineage>
</organism>
<evidence type="ECO:0000259" key="2">
    <source>
        <dbReference type="PROSITE" id="PS51832"/>
    </source>
</evidence>
<evidence type="ECO:0000313" key="4">
    <source>
        <dbReference type="Proteomes" id="UP000559117"/>
    </source>
</evidence>
<name>A0A840UKJ2_9FIRM</name>
<feature type="domain" description="HD-GYP" evidence="2">
    <location>
        <begin position="278"/>
        <end position="472"/>
    </location>
</feature>
<gene>
    <name evidence="3" type="ORF">HNR32_002691</name>
</gene>
<dbReference type="InterPro" id="IPR037522">
    <property type="entry name" value="HD_GYP_dom"/>
</dbReference>
<dbReference type="SUPFAM" id="SSF109604">
    <property type="entry name" value="HD-domain/PDEase-like"/>
    <property type="match status" value="1"/>
</dbReference>
<feature type="domain" description="GGDEF" evidence="1">
    <location>
        <begin position="161"/>
        <end position="285"/>
    </location>
</feature>
<dbReference type="CDD" id="cd01949">
    <property type="entry name" value="GGDEF"/>
    <property type="match status" value="1"/>
</dbReference>
<dbReference type="RefSeq" id="WP_183863413.1">
    <property type="nucleotide sequence ID" value="NZ_JACHFH010000056.1"/>
</dbReference>
<dbReference type="SUPFAM" id="SSF55785">
    <property type="entry name" value="PYP-like sensor domain (PAS domain)"/>
    <property type="match status" value="1"/>
</dbReference>
<dbReference type="InterPro" id="IPR043128">
    <property type="entry name" value="Rev_trsase/Diguanyl_cyclase"/>
</dbReference>
<dbReference type="Gene3D" id="1.10.3210.10">
    <property type="entry name" value="Hypothetical protein af1432"/>
    <property type="match status" value="1"/>
</dbReference>
<dbReference type="Gene3D" id="3.30.450.20">
    <property type="entry name" value="PAS domain"/>
    <property type="match status" value="1"/>
</dbReference>
<dbReference type="InterPro" id="IPR029787">
    <property type="entry name" value="Nucleotide_cyclase"/>
</dbReference>
<comment type="caution">
    <text evidence="3">The sequence shown here is derived from an EMBL/GenBank/DDBJ whole genome shotgun (WGS) entry which is preliminary data.</text>
</comment>
<dbReference type="InterPro" id="IPR000160">
    <property type="entry name" value="GGDEF_dom"/>
</dbReference>
<dbReference type="PANTHER" id="PTHR45138:SF9">
    <property type="entry name" value="DIGUANYLATE CYCLASE DGCM-RELATED"/>
    <property type="match status" value="1"/>
</dbReference>
<dbReference type="PROSITE" id="PS51832">
    <property type="entry name" value="HD_GYP"/>
    <property type="match status" value="1"/>
</dbReference>
<keyword evidence="4" id="KW-1185">Reference proteome</keyword>